<dbReference type="EMBL" id="CAXAMM010005703">
    <property type="protein sequence ID" value="CAK9008254.1"/>
    <property type="molecule type" value="Genomic_DNA"/>
</dbReference>
<name>A0ABP0J1P0_9DINO</name>
<reference evidence="2 3" key="1">
    <citation type="submission" date="2024-02" db="EMBL/GenBank/DDBJ databases">
        <authorList>
            <person name="Chen Y."/>
            <person name="Shah S."/>
            <person name="Dougan E. K."/>
            <person name="Thang M."/>
            <person name="Chan C."/>
        </authorList>
    </citation>
    <scope>NUCLEOTIDE SEQUENCE [LARGE SCALE GENOMIC DNA]</scope>
</reference>
<gene>
    <name evidence="2" type="ORF">SCF082_LOCUS9793</name>
</gene>
<sequence>MASPIEFPQGRQSKVSGVLPVCLGSLARPVMGENNEPPPKRKRPASESGEVVVLGTVRTVGVNQVELNAYARAILDIRMREGFLHQGGIWEDVRTFRAPSGISCGGAQEGLGDSRTGLLVEVFRIFDTLPHSQRNFLYLENVASIFSKQDNMQQVIQYLIQVEFNKPNSLPMDTWLLPNRGDDPSVYEERMRKEWAELHKLDQDNVAFQRARDILRASPEGARTAWIFLDQQVCLRCFKALHALGSGRFARIKAAVARGDAAPPVDLRYLAKAKHHADKTSELFSGVFSFLEQIYNSIAESLPDVRDCTYDSPLDPYAIMVDTESSQRDPSQQSTQEPKSTSKRHRRGVAVDPLRTVQAGCEVRWLPPGAIKDYWVQYKQQAPGQADWESASGIARAFSIGPKESKAVRELVVGVPDLIRNRLEAAVKVSLFLDRVINDHDQAAPGVKKALTYKEAVKVHQSCGGFLFFLQRFKQLCPEKDYTKFSDSLRSQFMSGFLDADLITTLEEQVPNAAEVSEVKAFRKGVQAHKKMVDDLLSFNINETDRVIWFDVLPNRQAEFGRACLQTFLEESSTPVHYLGLVREKNHAELRSAFESEIYKYWDNHGTLSPPKTRPPTTTRTVDTESLGLEMIAMDNSTPVFPLEVVLSRFRSSGAAEQEEVKKMQARFHEVYPPPQPTGPGTNQRPASTTIRASGQCDFSIDDGRQPLDVSRMLDLLCVPVGEVPAARLGASLGKGGKPTVVIDTSHHIWLLNSSDQAMQVTAGELSGFGTGQFSVTVDCNLV</sequence>
<comment type="caution">
    <text evidence="2">The sequence shown here is derived from an EMBL/GenBank/DDBJ whole genome shotgun (WGS) entry which is preliminary data.</text>
</comment>
<feature type="region of interest" description="Disordered" evidence="1">
    <location>
        <begin position="29"/>
        <end position="48"/>
    </location>
</feature>
<organism evidence="2 3">
    <name type="scientific">Durusdinium trenchii</name>
    <dbReference type="NCBI Taxonomy" id="1381693"/>
    <lineage>
        <taxon>Eukaryota</taxon>
        <taxon>Sar</taxon>
        <taxon>Alveolata</taxon>
        <taxon>Dinophyceae</taxon>
        <taxon>Suessiales</taxon>
        <taxon>Symbiodiniaceae</taxon>
        <taxon>Durusdinium</taxon>
    </lineage>
</organism>
<feature type="compositionally biased region" description="Polar residues" evidence="1">
    <location>
        <begin position="328"/>
        <end position="339"/>
    </location>
</feature>
<evidence type="ECO:0000313" key="2">
    <source>
        <dbReference type="EMBL" id="CAK9008254.1"/>
    </source>
</evidence>
<evidence type="ECO:0000313" key="3">
    <source>
        <dbReference type="Proteomes" id="UP001642464"/>
    </source>
</evidence>
<feature type="region of interest" description="Disordered" evidence="1">
    <location>
        <begin position="323"/>
        <end position="349"/>
    </location>
</feature>
<proteinExistence type="predicted"/>
<accession>A0ABP0J1P0</accession>
<keyword evidence="3" id="KW-1185">Reference proteome</keyword>
<protein>
    <submittedName>
        <fullName evidence="2">FO synthase subunit 1</fullName>
    </submittedName>
</protein>
<evidence type="ECO:0000256" key="1">
    <source>
        <dbReference type="SAM" id="MobiDB-lite"/>
    </source>
</evidence>
<dbReference type="Proteomes" id="UP001642464">
    <property type="component" value="Unassembled WGS sequence"/>
</dbReference>